<name>A0A7J5ZZG4_AMEME</name>
<dbReference type="InterPro" id="IPR013783">
    <property type="entry name" value="Ig-like_fold"/>
</dbReference>
<evidence type="ECO:0000256" key="1">
    <source>
        <dbReference type="ARBA" id="ARBA00004479"/>
    </source>
</evidence>
<evidence type="ECO:0000256" key="4">
    <source>
        <dbReference type="ARBA" id="ARBA00022989"/>
    </source>
</evidence>
<protein>
    <recommendedName>
        <fullName evidence="11">Interleukin-5 receptor subunit alpha</fullName>
    </recommendedName>
</protein>
<dbReference type="PANTHER" id="PTHR23037">
    <property type="entry name" value="CYTOKINE RECEPTOR"/>
    <property type="match status" value="1"/>
</dbReference>
<keyword evidence="5 8" id="KW-0472">Membrane</keyword>
<feature type="transmembrane region" description="Helical" evidence="8">
    <location>
        <begin position="323"/>
        <end position="344"/>
    </location>
</feature>
<proteinExistence type="predicted"/>
<dbReference type="EMBL" id="JAAGNN010000021">
    <property type="protein sequence ID" value="KAF4075097.1"/>
    <property type="molecule type" value="Genomic_DNA"/>
</dbReference>
<evidence type="ECO:0000256" key="3">
    <source>
        <dbReference type="ARBA" id="ARBA00022729"/>
    </source>
</evidence>
<keyword evidence="3" id="KW-0732">Signal</keyword>
<dbReference type="GO" id="GO:0009897">
    <property type="term" value="C:external side of plasma membrane"/>
    <property type="evidence" value="ECO:0007669"/>
    <property type="project" value="TreeGrafter"/>
</dbReference>
<reference evidence="9 10" key="1">
    <citation type="submission" date="2020-02" db="EMBL/GenBank/DDBJ databases">
        <title>A chromosome-scale genome assembly of the black bullhead catfish (Ameiurus melas).</title>
        <authorList>
            <person name="Wen M."/>
            <person name="Zham M."/>
            <person name="Cabau C."/>
            <person name="Klopp C."/>
            <person name="Donnadieu C."/>
            <person name="Roques C."/>
            <person name="Bouchez O."/>
            <person name="Lampietro C."/>
            <person name="Jouanno E."/>
            <person name="Herpin A."/>
            <person name="Louis A."/>
            <person name="Berthelot C."/>
            <person name="Parey E."/>
            <person name="Roest-Crollius H."/>
            <person name="Braasch I."/>
            <person name="Postlethwait J."/>
            <person name="Robinson-Rechavi M."/>
            <person name="Echchiki A."/>
            <person name="Begum T."/>
            <person name="Montfort J."/>
            <person name="Schartl M."/>
            <person name="Bobe J."/>
            <person name="Guiguen Y."/>
        </authorList>
    </citation>
    <scope>NUCLEOTIDE SEQUENCE [LARGE SCALE GENOMIC DNA]</scope>
    <source>
        <strain evidence="9">M_S1</strain>
        <tissue evidence="9">Blood</tissue>
    </source>
</reference>
<evidence type="ECO:0000313" key="9">
    <source>
        <dbReference type="EMBL" id="KAF4075097.1"/>
    </source>
</evidence>
<keyword evidence="2 8" id="KW-0812">Transmembrane</keyword>
<evidence type="ECO:0000256" key="7">
    <source>
        <dbReference type="ARBA" id="ARBA00023180"/>
    </source>
</evidence>
<keyword evidence="10" id="KW-1185">Reference proteome</keyword>
<keyword evidence="4 8" id="KW-1133">Transmembrane helix</keyword>
<dbReference type="SUPFAM" id="SSF49265">
    <property type="entry name" value="Fibronectin type III"/>
    <property type="match status" value="2"/>
</dbReference>
<evidence type="ECO:0000256" key="2">
    <source>
        <dbReference type="ARBA" id="ARBA00022692"/>
    </source>
</evidence>
<dbReference type="Gene3D" id="2.60.40.10">
    <property type="entry name" value="Immunoglobulins"/>
    <property type="match status" value="2"/>
</dbReference>
<accession>A0A7J5ZZG4</accession>
<evidence type="ECO:0000256" key="8">
    <source>
        <dbReference type="SAM" id="Phobius"/>
    </source>
</evidence>
<comment type="caution">
    <text evidence="9">The sequence shown here is derived from an EMBL/GenBank/DDBJ whole genome shotgun (WGS) entry which is preliminary data.</text>
</comment>
<dbReference type="InterPro" id="IPR036116">
    <property type="entry name" value="FN3_sf"/>
</dbReference>
<comment type="subcellular location">
    <subcellularLocation>
        <location evidence="1">Membrane</location>
        <topology evidence="1">Single-pass type I membrane protein</topology>
    </subcellularLocation>
</comment>
<dbReference type="GO" id="GO:0004896">
    <property type="term" value="F:cytokine receptor activity"/>
    <property type="evidence" value="ECO:0007669"/>
    <property type="project" value="TreeGrafter"/>
</dbReference>
<evidence type="ECO:0008006" key="11">
    <source>
        <dbReference type="Google" id="ProtNLM"/>
    </source>
</evidence>
<gene>
    <name evidence="9" type="ORF">AMELA_G00230720</name>
</gene>
<keyword evidence="7" id="KW-0325">Glycoprotein</keyword>
<evidence type="ECO:0000313" key="10">
    <source>
        <dbReference type="Proteomes" id="UP000593565"/>
    </source>
</evidence>
<evidence type="ECO:0000256" key="6">
    <source>
        <dbReference type="ARBA" id="ARBA00023170"/>
    </source>
</evidence>
<organism evidence="9 10">
    <name type="scientific">Ameiurus melas</name>
    <name type="common">Black bullhead</name>
    <name type="synonym">Silurus melas</name>
    <dbReference type="NCBI Taxonomy" id="219545"/>
    <lineage>
        <taxon>Eukaryota</taxon>
        <taxon>Metazoa</taxon>
        <taxon>Chordata</taxon>
        <taxon>Craniata</taxon>
        <taxon>Vertebrata</taxon>
        <taxon>Euteleostomi</taxon>
        <taxon>Actinopterygii</taxon>
        <taxon>Neopterygii</taxon>
        <taxon>Teleostei</taxon>
        <taxon>Ostariophysi</taxon>
        <taxon>Siluriformes</taxon>
        <taxon>Ictaluridae</taxon>
        <taxon>Ameiurus</taxon>
    </lineage>
</organism>
<dbReference type="AlphaFoldDB" id="A0A7J5ZZG4"/>
<dbReference type="PANTHER" id="PTHR23037:SF46">
    <property type="entry name" value="INTERLEUKIN 5 RECEPTOR SUBUNIT ALPHA"/>
    <property type="match status" value="1"/>
</dbReference>
<evidence type="ECO:0000256" key="5">
    <source>
        <dbReference type="ARBA" id="ARBA00023136"/>
    </source>
</evidence>
<keyword evidence="6" id="KW-0675">Receptor</keyword>
<sequence>MRDTAPPNKGELMQAPYKDASCLALTSAVSSTPTVLYGDLKTNLEPIGEIVSYSWNMWELPGEAGDRLAGQKFISVTLHEVTLRAFTMRLCGLLLTLSVVLANEDDICYDCGEGQAVILNHETRINSSLTEIECFIHNVNLLSCNWSTDSLPEDAQYSASFQFCSTTEDHPLNCTSESSQKLVECQSRVKMIDETVAVKVNVFINGSWNIFCQLYYLPDIEKLDAPENITTVIKSTNLEIQWSQPRSCCTQKPDCFIYEVKVNDEKVEVDMLAYNKTNFEPTRSYTIQVRVKQVDFCATTPDWSDWSEAVVVSQSRNIYHLNASVIASIAFVLPMILLAILLVCKFQRLFDKLFPSIPNPSKNVQMLLEKNEFNQVIPPKQSEEGAEILQVMA</sequence>
<dbReference type="Proteomes" id="UP000593565">
    <property type="component" value="Unassembled WGS sequence"/>
</dbReference>